<dbReference type="InterPro" id="IPR002347">
    <property type="entry name" value="SDR_fam"/>
</dbReference>
<keyword evidence="4" id="KW-1185">Reference proteome</keyword>
<dbReference type="Gene3D" id="3.40.50.720">
    <property type="entry name" value="NAD(P)-binding Rossmann-like Domain"/>
    <property type="match status" value="1"/>
</dbReference>
<dbReference type="InterPro" id="IPR020904">
    <property type="entry name" value="Sc_DH/Rdtase_CS"/>
</dbReference>
<dbReference type="Proteomes" id="UP000243904">
    <property type="component" value="Chromosome I"/>
</dbReference>
<dbReference type="SUPFAM" id="SSF51735">
    <property type="entry name" value="NAD(P)-binding Rossmann-fold domains"/>
    <property type="match status" value="1"/>
</dbReference>
<dbReference type="PROSITE" id="PS00061">
    <property type="entry name" value="ADH_SHORT"/>
    <property type="match status" value="1"/>
</dbReference>
<dbReference type="RefSeq" id="WP_146687227.1">
    <property type="nucleotide sequence ID" value="NZ_LT629750.1"/>
</dbReference>
<name>A0A1H1SHP1_9BRAD</name>
<dbReference type="InterPro" id="IPR036291">
    <property type="entry name" value="NAD(P)-bd_dom_sf"/>
</dbReference>
<dbReference type="PANTHER" id="PTHR42760">
    <property type="entry name" value="SHORT-CHAIN DEHYDROGENASES/REDUCTASES FAMILY MEMBER"/>
    <property type="match status" value="1"/>
</dbReference>
<evidence type="ECO:0000313" key="3">
    <source>
        <dbReference type="EMBL" id="SDS47534.1"/>
    </source>
</evidence>
<organism evidence="3 4">
    <name type="scientific">Bradyrhizobium canariense</name>
    <dbReference type="NCBI Taxonomy" id="255045"/>
    <lineage>
        <taxon>Bacteria</taxon>
        <taxon>Pseudomonadati</taxon>
        <taxon>Pseudomonadota</taxon>
        <taxon>Alphaproteobacteria</taxon>
        <taxon>Hyphomicrobiales</taxon>
        <taxon>Nitrobacteraceae</taxon>
        <taxon>Bradyrhizobium</taxon>
    </lineage>
</organism>
<dbReference type="AlphaFoldDB" id="A0A1H1SHP1"/>
<gene>
    <name evidence="3" type="ORF">SAMN05444158_2173</name>
</gene>
<dbReference type="FunFam" id="3.40.50.720:FF:000084">
    <property type="entry name" value="Short-chain dehydrogenase reductase"/>
    <property type="match status" value="1"/>
</dbReference>
<dbReference type="PRINTS" id="PR00081">
    <property type="entry name" value="GDHRDH"/>
</dbReference>
<reference evidence="4" key="1">
    <citation type="submission" date="2016-10" db="EMBL/GenBank/DDBJ databases">
        <authorList>
            <person name="Varghese N."/>
            <person name="Submissions S."/>
        </authorList>
    </citation>
    <scope>NUCLEOTIDE SEQUENCE [LARGE SCALE GENOMIC DNA]</scope>
    <source>
        <strain evidence="4">GAS369</strain>
    </source>
</reference>
<dbReference type="Pfam" id="PF13561">
    <property type="entry name" value="adh_short_C2"/>
    <property type="match status" value="1"/>
</dbReference>
<evidence type="ECO:0000256" key="1">
    <source>
        <dbReference type="ARBA" id="ARBA00006484"/>
    </source>
</evidence>
<comment type="similarity">
    <text evidence="1">Belongs to the short-chain dehydrogenases/reductases (SDR) family.</text>
</comment>
<dbReference type="GO" id="GO:0016616">
    <property type="term" value="F:oxidoreductase activity, acting on the CH-OH group of donors, NAD or NADP as acceptor"/>
    <property type="evidence" value="ECO:0007669"/>
    <property type="project" value="TreeGrafter"/>
</dbReference>
<protein>
    <submittedName>
        <fullName evidence="3">NAD(P)-dependent dehydrogenase, short-chain alcohol dehydrogenase family</fullName>
    </submittedName>
</protein>
<dbReference type="EMBL" id="LT629750">
    <property type="protein sequence ID" value="SDS47534.1"/>
    <property type="molecule type" value="Genomic_DNA"/>
</dbReference>
<sequence length="259" mass="26918">MAGVSSKRGTAIVTGGARGIGEATAVALAKSGFDIAVVDTAVNDTGERTIAAIRETGSRADFIRGDIADLGRHAALIDRAAALGPIACLVNNAGINVPVRGDMLETTPEVFDLLIGVNLRGTFFLTQAVAQHMLANPAGELKRSIVIISSANATMASPEKAVYCISKTGLAMMAKLYAARLADSGIDVFEVQPGLIRTKMNEAVRESYGHVIKAGASLIRRWGEPEEVGQVVSALATGLLPFCTGTMVPVGGGLHVHRL</sequence>
<evidence type="ECO:0000256" key="2">
    <source>
        <dbReference type="ARBA" id="ARBA00023002"/>
    </source>
</evidence>
<accession>A0A1H1SHP1</accession>
<proteinExistence type="inferred from homology"/>
<evidence type="ECO:0000313" key="4">
    <source>
        <dbReference type="Proteomes" id="UP000243904"/>
    </source>
</evidence>
<keyword evidence="2" id="KW-0560">Oxidoreductase</keyword>
<dbReference type="NCBIfam" id="NF009386">
    <property type="entry name" value="PRK12745.1"/>
    <property type="match status" value="1"/>
</dbReference>
<dbReference type="PANTHER" id="PTHR42760:SF133">
    <property type="entry name" value="3-OXOACYL-[ACYL-CARRIER-PROTEIN] REDUCTASE"/>
    <property type="match status" value="1"/>
</dbReference>